<organism evidence="6 7">
    <name type="scientific">Exiguobacterium aurantiacum</name>
    <dbReference type="NCBI Taxonomy" id="33987"/>
    <lineage>
        <taxon>Bacteria</taxon>
        <taxon>Bacillati</taxon>
        <taxon>Bacillota</taxon>
        <taxon>Bacilli</taxon>
        <taxon>Bacillales</taxon>
        <taxon>Bacillales Family XII. Incertae Sedis</taxon>
        <taxon>Exiguobacterium</taxon>
    </lineage>
</organism>
<dbReference type="CDD" id="cd17292">
    <property type="entry name" value="RMtype1_S_LlaA17I_TRD2-CR2_like"/>
    <property type="match status" value="1"/>
</dbReference>
<dbReference type="GO" id="GO:0003677">
    <property type="term" value="F:DNA binding"/>
    <property type="evidence" value="ECO:0007669"/>
    <property type="project" value="UniProtKB-KW"/>
</dbReference>
<keyword evidence="3" id="KW-0238">DNA-binding</keyword>
<proteinExistence type="inferred from homology"/>
<evidence type="ECO:0000259" key="5">
    <source>
        <dbReference type="Pfam" id="PF01420"/>
    </source>
</evidence>
<feature type="coiled-coil region" evidence="4">
    <location>
        <begin position="168"/>
        <end position="195"/>
    </location>
</feature>
<dbReference type="REBASE" id="430823">
    <property type="entry name" value="S.Eau13163I"/>
</dbReference>
<accession>A0A377HHK3</accession>
<dbReference type="Proteomes" id="UP000254060">
    <property type="component" value="Unassembled WGS sequence"/>
</dbReference>
<keyword evidence="2" id="KW-0680">Restriction system</keyword>
<dbReference type="EMBL" id="UGGP01000002">
    <property type="protein sequence ID" value="STO53194.1"/>
    <property type="molecule type" value="Genomic_DNA"/>
</dbReference>
<evidence type="ECO:0000256" key="3">
    <source>
        <dbReference type="ARBA" id="ARBA00023125"/>
    </source>
</evidence>
<dbReference type="OrthoDB" id="9795776at2"/>
<dbReference type="GO" id="GO:0009307">
    <property type="term" value="P:DNA restriction-modification system"/>
    <property type="evidence" value="ECO:0007669"/>
    <property type="project" value="UniProtKB-KW"/>
</dbReference>
<dbReference type="InterPro" id="IPR000055">
    <property type="entry name" value="Restrct_endonuc_typeI_TRD"/>
</dbReference>
<dbReference type="STRING" id="1397694.GCA_000702585_03154"/>
<gene>
    <name evidence="6" type="primary">hsdS</name>
    <name evidence="6" type="ORF">NCTC13163_03175</name>
</gene>
<protein>
    <submittedName>
        <fullName evidence="6">Type I restriction enzyme EcoKI specificity protein</fullName>
    </submittedName>
</protein>
<dbReference type="PANTHER" id="PTHR30408">
    <property type="entry name" value="TYPE-1 RESTRICTION ENZYME ECOKI SPECIFICITY PROTEIN"/>
    <property type="match status" value="1"/>
</dbReference>
<dbReference type="InterPro" id="IPR044946">
    <property type="entry name" value="Restrct_endonuc_typeI_TRD_sf"/>
</dbReference>
<dbReference type="RefSeq" id="WP_029336191.1">
    <property type="nucleotide sequence ID" value="NZ_UGGP01000002.1"/>
</dbReference>
<dbReference type="InterPro" id="IPR052021">
    <property type="entry name" value="Type-I_RS_S_subunit"/>
</dbReference>
<evidence type="ECO:0000313" key="6">
    <source>
        <dbReference type="EMBL" id="STO53194.1"/>
    </source>
</evidence>
<feature type="domain" description="Type I restriction modification DNA specificity" evidence="5">
    <location>
        <begin position="17"/>
        <end position="187"/>
    </location>
</feature>
<dbReference type="PANTHER" id="PTHR30408:SF12">
    <property type="entry name" value="TYPE I RESTRICTION ENZYME MJAVIII SPECIFICITY SUBUNIT"/>
    <property type="match status" value="1"/>
</dbReference>
<dbReference type="AlphaFoldDB" id="A0A377HHK3"/>
<evidence type="ECO:0000256" key="2">
    <source>
        <dbReference type="ARBA" id="ARBA00022747"/>
    </source>
</evidence>
<evidence type="ECO:0000256" key="4">
    <source>
        <dbReference type="SAM" id="Coils"/>
    </source>
</evidence>
<evidence type="ECO:0000256" key="1">
    <source>
        <dbReference type="ARBA" id="ARBA00010923"/>
    </source>
</evidence>
<sequence>MESKLTPILRFREYEHEWKAKTFKELGSVAMCKRIFKEQTTAQGEIPFYKIGTFGKIADSYISRETYEEYKEKYIYPKVGDILLSASGTIGRTVIYDGEDAYFQDSNIIWFNAHKEPLDNSFLYQFYQVVKWSGLEGSTIKRLYNENVLSTNINLPSLEEQKKIGSFFKSLDDTISLHQQELEALKQTKQGFLQKMFPKKGQLIPEIRLSGYKENWKEMKFKNLAKIRRGLTYKPKDVDKTGVRVLRSSNIKGDSFILKNDDVFVKQEAVNIDYAKENEILITSANGSSNLVGKHALIKKLDQPTVHGGFMLIASAKTPYFVNTLMSTEWYDRFIKVHVSGGNGAIGNLNKNNLENYSVMVPSIEEQIKIGDFFRQLDEVIELKEKEVEALKETKKGFLQKMFI</sequence>
<keyword evidence="4" id="KW-0175">Coiled coil</keyword>
<dbReference type="Gene3D" id="3.90.220.20">
    <property type="entry name" value="DNA methylase specificity domains"/>
    <property type="match status" value="2"/>
</dbReference>
<feature type="coiled-coil region" evidence="4">
    <location>
        <begin position="374"/>
        <end position="401"/>
    </location>
</feature>
<reference evidence="6 7" key="1">
    <citation type="submission" date="2018-06" db="EMBL/GenBank/DDBJ databases">
        <authorList>
            <consortium name="Pathogen Informatics"/>
            <person name="Doyle S."/>
        </authorList>
    </citation>
    <scope>NUCLEOTIDE SEQUENCE [LARGE SCALE GENOMIC DNA]</scope>
    <source>
        <strain evidence="6 7">NCTC13163</strain>
    </source>
</reference>
<comment type="similarity">
    <text evidence="1">Belongs to the type-I restriction system S methylase family.</text>
</comment>
<dbReference type="SUPFAM" id="SSF116734">
    <property type="entry name" value="DNA methylase specificity domain"/>
    <property type="match status" value="2"/>
</dbReference>
<dbReference type="Pfam" id="PF01420">
    <property type="entry name" value="Methylase_S"/>
    <property type="match status" value="2"/>
</dbReference>
<feature type="domain" description="Type I restriction modification DNA specificity" evidence="5">
    <location>
        <begin position="214"/>
        <end position="392"/>
    </location>
</feature>
<dbReference type="Gene3D" id="1.10.287.1120">
    <property type="entry name" value="Bipartite methylase S protein"/>
    <property type="match status" value="1"/>
</dbReference>
<name>A0A377HHK3_9BACL</name>
<evidence type="ECO:0000313" key="7">
    <source>
        <dbReference type="Proteomes" id="UP000254060"/>
    </source>
</evidence>